<dbReference type="Proteomes" id="UP000025947">
    <property type="component" value="Unassembled WGS sequence"/>
</dbReference>
<accession>A0A051U2T1</accession>
<evidence type="ECO:0000313" key="2">
    <source>
        <dbReference type="Proteomes" id="UP000025947"/>
    </source>
</evidence>
<sequence length="35" mass="4069">MKDSRSGVKLICRYAFTYRPNTEAYYCDLNAALPH</sequence>
<dbReference type="HOGENOM" id="CLU_3365996_0_0_11"/>
<proteinExistence type="predicted"/>
<comment type="caution">
    <text evidence="1">The sequence shown here is derived from an EMBL/GenBank/DDBJ whole genome shotgun (WGS) entry which is preliminary data.</text>
</comment>
<dbReference type="AlphaFoldDB" id="A0A051U2T1"/>
<name>A0A051U2T1_9MYCO</name>
<reference evidence="1 2" key="1">
    <citation type="submission" date="2014-04" db="EMBL/GenBank/DDBJ databases">
        <title>The Genome Sequence of Mycobacterium tuberculosis TKK-01-0051.</title>
        <authorList>
            <consortium name="The Broad Institute Genomics Platform"/>
            <consortium name="The Broad Institute Genome Sequencing Center for Infectious Disease"/>
            <person name="Earl A.M."/>
            <person name="Cohen K."/>
            <person name="Pym A."/>
            <person name="Bishai W."/>
            <person name="Maharaj K."/>
            <person name="Desjardins C."/>
            <person name="Abeel T."/>
            <person name="Young S."/>
            <person name="Zeng Q."/>
            <person name="Gargeya S."/>
            <person name="Abouelleil A."/>
            <person name="Alvarado L."/>
            <person name="Chapman S.B."/>
            <person name="Gainer-Dewar J."/>
            <person name="Goldberg J."/>
            <person name="Griggs A."/>
            <person name="Gujja S."/>
            <person name="Hansen M."/>
            <person name="Howarth C."/>
            <person name="Imamovic A."/>
            <person name="Larimer J."/>
            <person name="Murphy C."/>
            <person name="Naylor J."/>
            <person name="Pearson M."/>
            <person name="Poon T.W."/>
            <person name="Priest M."/>
            <person name="Roberts A."/>
            <person name="Saif S."/>
            <person name="Shea T."/>
            <person name="Sykes S."/>
            <person name="Wortman J."/>
            <person name="Nusbaum C."/>
            <person name="Birren B."/>
        </authorList>
    </citation>
    <scope>NUCLEOTIDE SEQUENCE [LARGE SCALE GENOMIC DNA]</scope>
    <source>
        <strain evidence="1 2">TKK-01-0051</strain>
    </source>
</reference>
<evidence type="ECO:0000313" key="1">
    <source>
        <dbReference type="EMBL" id="KBZ63512.1"/>
    </source>
</evidence>
<protein>
    <submittedName>
        <fullName evidence="1">Uncharacterized protein</fullName>
    </submittedName>
</protein>
<organism evidence="1 2">
    <name type="scientific">Mycobacterium [tuberculosis] TKK-01-0051</name>
    <dbReference type="NCBI Taxonomy" id="1324261"/>
    <lineage>
        <taxon>Bacteria</taxon>
        <taxon>Bacillati</taxon>
        <taxon>Actinomycetota</taxon>
        <taxon>Actinomycetes</taxon>
        <taxon>Mycobacteriales</taxon>
        <taxon>Mycobacteriaceae</taxon>
        <taxon>Mycobacterium</taxon>
        <taxon>Mycobacterium avium complex (MAC)</taxon>
    </lineage>
</organism>
<keyword evidence="2" id="KW-1185">Reference proteome</keyword>
<gene>
    <name evidence="1" type="ORF">K875_02218</name>
</gene>
<dbReference type="EMBL" id="JLXW01000006">
    <property type="protein sequence ID" value="KBZ63512.1"/>
    <property type="molecule type" value="Genomic_DNA"/>
</dbReference>